<keyword evidence="2" id="KW-1185">Reference proteome</keyword>
<evidence type="ECO:0000313" key="1">
    <source>
        <dbReference type="EMBL" id="WOO77359.1"/>
    </source>
</evidence>
<dbReference type="EMBL" id="CP086714">
    <property type="protein sequence ID" value="WOO77359.1"/>
    <property type="molecule type" value="Genomic_DNA"/>
</dbReference>
<evidence type="ECO:0000313" key="2">
    <source>
        <dbReference type="Proteomes" id="UP000827549"/>
    </source>
</evidence>
<name>A0AAF0Y399_9TREE</name>
<proteinExistence type="predicted"/>
<reference evidence="1" key="1">
    <citation type="submission" date="2023-10" db="EMBL/GenBank/DDBJ databases">
        <authorList>
            <person name="Noh H."/>
        </authorList>
    </citation>
    <scope>NUCLEOTIDE SEQUENCE</scope>
    <source>
        <strain evidence="1">DUCC4014</strain>
    </source>
</reference>
<dbReference type="Proteomes" id="UP000827549">
    <property type="component" value="Chromosome 1"/>
</dbReference>
<protein>
    <submittedName>
        <fullName evidence="1">Uncharacterized protein</fullName>
    </submittedName>
</protein>
<accession>A0AAF0Y399</accession>
<dbReference type="RefSeq" id="XP_062623391.1">
    <property type="nucleotide sequence ID" value="XM_062767407.1"/>
</dbReference>
<sequence>MPIHVTDISKPFLHVERETPFGPLVTGDLDDDDDYVWGYKHLIDVEETYIEKRMKAMIKQKPGTTGAELLTDLMGTKEDASARTNRTDGMPDAVAEAIFRRVYPLANPVDVRQAAINPNQVVALILVLWAMEGENTGRVPAKPHPRVTKPKAGFCPKIEFTLRWCAEKLIELCPDDMHKPEECCGECHADGHRLCFLFSLMSDLKCFKCAFMDTPCGFEP</sequence>
<organism evidence="1 2">
    <name type="scientific">Vanrija pseudolonga</name>
    <dbReference type="NCBI Taxonomy" id="143232"/>
    <lineage>
        <taxon>Eukaryota</taxon>
        <taxon>Fungi</taxon>
        <taxon>Dikarya</taxon>
        <taxon>Basidiomycota</taxon>
        <taxon>Agaricomycotina</taxon>
        <taxon>Tremellomycetes</taxon>
        <taxon>Trichosporonales</taxon>
        <taxon>Trichosporonaceae</taxon>
        <taxon>Vanrija</taxon>
    </lineage>
</organism>
<gene>
    <name evidence="1" type="ORF">LOC62_01G000949</name>
</gene>
<dbReference type="GeneID" id="87804207"/>
<dbReference type="AlphaFoldDB" id="A0AAF0Y399"/>